<evidence type="ECO:0000313" key="2">
    <source>
        <dbReference type="EMBL" id="CAH1244346.1"/>
    </source>
</evidence>
<feature type="compositionally biased region" description="Polar residues" evidence="1">
    <location>
        <begin position="84"/>
        <end position="101"/>
    </location>
</feature>
<reference evidence="2" key="1">
    <citation type="submission" date="2022-01" db="EMBL/GenBank/DDBJ databases">
        <authorList>
            <person name="Braso-Vives M."/>
        </authorList>
    </citation>
    <scope>NUCLEOTIDE SEQUENCE</scope>
</reference>
<feature type="compositionally biased region" description="Basic and acidic residues" evidence="1">
    <location>
        <begin position="301"/>
        <end position="326"/>
    </location>
</feature>
<dbReference type="OrthoDB" id="10066067at2759"/>
<gene>
    <name evidence="2" type="primary">Hypp7272</name>
    <name evidence="2" type="ORF">BLAG_LOCUS6998</name>
</gene>
<dbReference type="Gene3D" id="3.40.50.1110">
    <property type="entry name" value="SGNH hydrolase"/>
    <property type="match status" value="1"/>
</dbReference>
<dbReference type="SUPFAM" id="SSF56219">
    <property type="entry name" value="DNase I-like"/>
    <property type="match status" value="1"/>
</dbReference>
<keyword evidence="3" id="KW-1185">Reference proteome</keyword>
<dbReference type="Proteomes" id="UP000838412">
    <property type="component" value="Chromosome 14"/>
</dbReference>
<dbReference type="EMBL" id="OV696699">
    <property type="protein sequence ID" value="CAH1244346.1"/>
    <property type="molecule type" value="Genomic_DNA"/>
</dbReference>
<organism evidence="2 3">
    <name type="scientific">Branchiostoma lanceolatum</name>
    <name type="common">Common lancelet</name>
    <name type="synonym">Amphioxus lanceolatum</name>
    <dbReference type="NCBI Taxonomy" id="7740"/>
    <lineage>
        <taxon>Eukaryota</taxon>
        <taxon>Metazoa</taxon>
        <taxon>Chordata</taxon>
        <taxon>Cephalochordata</taxon>
        <taxon>Leptocardii</taxon>
        <taxon>Amphioxiformes</taxon>
        <taxon>Branchiostomatidae</taxon>
        <taxon>Branchiostoma</taxon>
    </lineage>
</organism>
<evidence type="ECO:0000313" key="3">
    <source>
        <dbReference type="Proteomes" id="UP000838412"/>
    </source>
</evidence>
<dbReference type="AlphaFoldDB" id="A0A8J9YYZ9"/>
<dbReference type="Gene3D" id="3.60.10.10">
    <property type="entry name" value="Endonuclease/exonuclease/phosphatase"/>
    <property type="match status" value="1"/>
</dbReference>
<dbReference type="InterPro" id="IPR036514">
    <property type="entry name" value="SGNH_hydro_sf"/>
</dbReference>
<feature type="compositionally biased region" description="Basic and acidic residues" evidence="1">
    <location>
        <begin position="53"/>
        <end position="65"/>
    </location>
</feature>
<protein>
    <submittedName>
        <fullName evidence="2">Hypp7272 protein</fullName>
    </submittedName>
</protein>
<dbReference type="InterPro" id="IPR036691">
    <property type="entry name" value="Endo/exonu/phosph_ase_sf"/>
</dbReference>
<feature type="region of interest" description="Disordered" evidence="1">
    <location>
        <begin position="50"/>
        <end position="101"/>
    </location>
</feature>
<accession>A0A8J9YYZ9</accession>
<evidence type="ECO:0000256" key="1">
    <source>
        <dbReference type="SAM" id="MobiDB-lite"/>
    </source>
</evidence>
<name>A0A8J9YYZ9_BRALA</name>
<dbReference type="SUPFAM" id="SSF52266">
    <property type="entry name" value="SGNH hydrolase"/>
    <property type="match status" value="1"/>
</dbReference>
<feature type="region of interest" description="Disordered" evidence="1">
    <location>
        <begin position="287"/>
        <end position="326"/>
    </location>
</feature>
<proteinExistence type="predicted"/>
<sequence length="554" mass="63005">MNDREEIYLTLGVAPNASHEEIVDAYMKELARYEKNSKLRRKYPIYNEASTQYREHNRNNEDLCGYRDNQNAQRSEKKGAESQAPITKQSTGVTSDSPRTTIHTNLQNKEAPLDLLILGDSNTRAIQPDILYPDKHVRKELTFNLPQASAFIEGTTIPDPKVIDFHVGTNDARDWKDSTAVSEGFRQLITSSHNKFPHTPLVLSSVLPRDSRNLQAVGDSVNSLLQVIAEETSYVHLADNNNLSEKGTINKSLYNSDGYHLNRYGIRVLASNIKKAVNPLLDLGRYTSRRARSENPTPADAPKKGTPDDKPPAQRNSRPDSQQHGRIQEIHQHSIAILHPSTAPRPTTAQLLTATLHPTADLLPTAYQLRSDPSPHQCFLKDRGDLRPWDPEEDIVTSHYEDLARTIDSIPAHHLLLVVGDFNARIGSEDAKFPFHEETNRNGRQLLDLASEKDLFISSTYFRKKAGKLWTFISPGGTKYQLDHVLIRRKWRNSMLNVEAYNSFASVGSDHRIVSARARLSLRKKKAEPRKKQYDWELFRSRRDIQEQYTVDKK</sequence>